<dbReference type="Proteomes" id="UP000008281">
    <property type="component" value="Unassembled WGS sequence"/>
</dbReference>
<evidence type="ECO:0000313" key="2">
    <source>
        <dbReference type="EMBL" id="EFO97874.1"/>
    </source>
</evidence>
<keyword evidence="1" id="KW-0175">Coiled coil</keyword>
<keyword evidence="3" id="KW-1185">Reference proteome</keyword>
<sequence>MSFADMFYGDGIATNSVLQKSKEDLRRELRECTKELEEVKSQLRSVNSCWDFCSMRRIELEKELKEMKDVKESNDRIIASMKNKIELNQKNHDEQIAKIIEELEEKMSVLKDLNADLLQKAQEEHEIKMKIMKKEQDRKIKELDEILKKTKQESEAKQAKIEKENKILKSNQANESINYQQEMIRLIEEHQKETEAMRSELEEEKKSMKNKIEINQKNHDEQIAKIIEEHEEKMTVLKYKNAESMKTAREAHEVKMKIMKKEQDQKIKELDVILENTKQKSEAEQATIEKEIKILKSKQINESRIYQQEIGRLIAEHQKETEAIRKENEAMKSELKEEKKSELSTKLTKASNRQITLDASNRVFIQFLNITRTVQDASESLEFIELYCSHESPENFECAIAIYLDELNELKLKFKERVFHFRQSAINEQNVHQEIRNVCKSYLQKSEELMMSESLLELCLHLPTAVENKKIFEIEEFKKKAGKLSEEMKITRDVVQMKLEAILLAILQK</sequence>
<feature type="coiled-coil region" evidence="1">
    <location>
        <begin position="96"/>
        <end position="218"/>
    </location>
</feature>
<dbReference type="OMA" id="ENAYMER"/>
<dbReference type="AlphaFoldDB" id="E3MBW5"/>
<dbReference type="EMBL" id="DS268433">
    <property type="protein sequence ID" value="EFO97874.1"/>
    <property type="molecule type" value="Genomic_DNA"/>
</dbReference>
<reference evidence="2" key="1">
    <citation type="submission" date="2007-07" db="EMBL/GenBank/DDBJ databases">
        <title>PCAP assembly of the Caenorhabditis remanei genome.</title>
        <authorList>
            <consortium name="The Caenorhabditis remanei Sequencing Consortium"/>
            <person name="Wilson R.K."/>
        </authorList>
    </citation>
    <scope>NUCLEOTIDE SEQUENCE [LARGE SCALE GENOMIC DNA]</scope>
    <source>
        <strain evidence="2">PB4641</strain>
    </source>
</reference>
<dbReference type="FunCoup" id="E3MBW5">
    <property type="interactions" value="3"/>
</dbReference>
<feature type="coiled-coil region" evidence="1">
    <location>
        <begin position="15"/>
        <end position="42"/>
    </location>
</feature>
<dbReference type="STRING" id="31234.E3MBW5"/>
<organism evidence="3">
    <name type="scientific">Caenorhabditis remanei</name>
    <name type="common">Caenorhabditis vulgaris</name>
    <dbReference type="NCBI Taxonomy" id="31234"/>
    <lineage>
        <taxon>Eukaryota</taxon>
        <taxon>Metazoa</taxon>
        <taxon>Ecdysozoa</taxon>
        <taxon>Nematoda</taxon>
        <taxon>Chromadorea</taxon>
        <taxon>Rhabditida</taxon>
        <taxon>Rhabditina</taxon>
        <taxon>Rhabditomorpha</taxon>
        <taxon>Rhabditoidea</taxon>
        <taxon>Rhabditidae</taxon>
        <taxon>Peloderinae</taxon>
        <taxon>Caenorhabditis</taxon>
    </lineage>
</organism>
<gene>
    <name evidence="2" type="ORF">CRE_16111</name>
</gene>
<accession>E3MBW5</accession>
<feature type="coiled-coil region" evidence="1">
    <location>
        <begin position="260"/>
        <end position="341"/>
    </location>
</feature>
<dbReference type="OrthoDB" id="5883733at2759"/>
<protein>
    <submittedName>
        <fullName evidence="2">Uncharacterized protein</fullName>
    </submittedName>
</protein>
<dbReference type="eggNOG" id="ENOG502TK1V">
    <property type="taxonomic scope" value="Eukaryota"/>
</dbReference>
<dbReference type="HOGENOM" id="CLU_617116_0_0_1"/>
<evidence type="ECO:0000313" key="3">
    <source>
        <dbReference type="Proteomes" id="UP000008281"/>
    </source>
</evidence>
<dbReference type="InParanoid" id="E3MBW5"/>
<evidence type="ECO:0000256" key="1">
    <source>
        <dbReference type="SAM" id="Coils"/>
    </source>
</evidence>
<name>E3MBW5_CAERE</name>
<proteinExistence type="predicted"/>